<dbReference type="STRING" id="183.GCA_002009735_03454"/>
<dbReference type="Proteomes" id="UP000005737">
    <property type="component" value="Unassembled WGS sequence"/>
</dbReference>
<evidence type="ECO:0000256" key="1">
    <source>
        <dbReference type="ARBA" id="ARBA00022857"/>
    </source>
</evidence>
<dbReference type="AlphaFoldDB" id="H2CGY0"/>
<dbReference type="PANTHER" id="PTHR44154:SF1">
    <property type="entry name" value="QUINONE OXIDOREDUCTASE"/>
    <property type="match status" value="1"/>
</dbReference>
<proteinExistence type="predicted"/>
<name>H2CGY0_9LEPT</name>
<dbReference type="Gene3D" id="3.90.180.10">
    <property type="entry name" value="Medium-chain alcohol dehydrogenases, catalytic domain"/>
    <property type="match status" value="1"/>
</dbReference>
<dbReference type="EMBL" id="JH597773">
    <property type="protein sequence ID" value="EHQ05822.1"/>
    <property type="molecule type" value="Genomic_DNA"/>
</dbReference>
<dbReference type="Pfam" id="PF08240">
    <property type="entry name" value="ADH_N"/>
    <property type="match status" value="1"/>
</dbReference>
<dbReference type="SMART" id="SM00829">
    <property type="entry name" value="PKS_ER"/>
    <property type="match status" value="1"/>
</dbReference>
<dbReference type="Pfam" id="PF13602">
    <property type="entry name" value="ADH_zinc_N_2"/>
    <property type="match status" value="1"/>
</dbReference>
<evidence type="ECO:0000313" key="3">
    <source>
        <dbReference type="EMBL" id="EHQ05822.1"/>
    </source>
</evidence>
<protein>
    <submittedName>
        <fullName evidence="3">Alcohol dehydrogenase GroES domain protein</fullName>
    </submittedName>
</protein>
<keyword evidence="1" id="KW-0521">NADP</keyword>
<feature type="domain" description="Enoyl reductase (ER)" evidence="2">
    <location>
        <begin position="14"/>
        <end position="190"/>
    </location>
</feature>
<dbReference type="InterPro" id="IPR051603">
    <property type="entry name" value="Zinc-ADH_QOR/CCCR"/>
</dbReference>
<dbReference type="PANTHER" id="PTHR44154">
    <property type="entry name" value="QUINONE OXIDOREDUCTASE"/>
    <property type="match status" value="1"/>
</dbReference>
<evidence type="ECO:0000259" key="2">
    <source>
        <dbReference type="SMART" id="SM00829"/>
    </source>
</evidence>
<reference evidence="3 4" key="1">
    <citation type="submission" date="2011-10" db="EMBL/GenBank/DDBJ databases">
        <title>The Improved High-Quality Draft genome of Leptonema illini DSM 21528.</title>
        <authorList>
            <consortium name="US DOE Joint Genome Institute (JGI-PGF)"/>
            <person name="Lucas S."/>
            <person name="Copeland A."/>
            <person name="Lapidus A."/>
            <person name="Glavina del Rio T."/>
            <person name="Dalin E."/>
            <person name="Tice H."/>
            <person name="Bruce D."/>
            <person name="Goodwin L."/>
            <person name="Pitluck S."/>
            <person name="Peters L."/>
            <person name="Mikhailova N."/>
            <person name="Held B."/>
            <person name="Kyrpides N."/>
            <person name="Mavromatis K."/>
            <person name="Ivanova N."/>
            <person name="Markowitz V."/>
            <person name="Cheng J.-F."/>
            <person name="Hugenholtz P."/>
            <person name="Woyke T."/>
            <person name="Wu D."/>
            <person name="Gronow S."/>
            <person name="Wellnitz S."/>
            <person name="Brambilla E.-M."/>
            <person name="Klenk H.-P."/>
            <person name="Eisen J.A."/>
        </authorList>
    </citation>
    <scope>NUCLEOTIDE SEQUENCE [LARGE SCALE GENOMIC DNA]</scope>
    <source>
        <strain evidence="3 4">DSM 21528</strain>
    </source>
</reference>
<dbReference type="RefSeq" id="WP_002770807.1">
    <property type="nucleotide sequence ID" value="NZ_JH597773.1"/>
</dbReference>
<organism evidence="3 4">
    <name type="scientific">Leptonema illini DSM 21528</name>
    <dbReference type="NCBI Taxonomy" id="929563"/>
    <lineage>
        <taxon>Bacteria</taxon>
        <taxon>Pseudomonadati</taxon>
        <taxon>Spirochaetota</taxon>
        <taxon>Spirochaetia</taxon>
        <taxon>Leptospirales</taxon>
        <taxon>Leptospiraceae</taxon>
        <taxon>Leptonema</taxon>
    </lineage>
</organism>
<gene>
    <name evidence="3" type="ORF">Lepil_1127</name>
</gene>
<dbReference type="GO" id="GO:0016491">
    <property type="term" value="F:oxidoreductase activity"/>
    <property type="evidence" value="ECO:0007669"/>
    <property type="project" value="InterPro"/>
</dbReference>
<dbReference type="InterPro" id="IPR013154">
    <property type="entry name" value="ADH-like_N"/>
</dbReference>
<dbReference type="SUPFAM" id="SSF50129">
    <property type="entry name" value="GroES-like"/>
    <property type="match status" value="1"/>
</dbReference>
<sequence length="196" mass="21243">MNKTMKAAAIHQFGGIDRFEIIDVAIPEIDDDEILIRLDFAGLGSWDVFEREGGYARMLGLVANFPYILGSEGAGTVARIGAAVKGYKEGDAVYASGFLNPKGGFYAQFAAVSADLVNHRPEHLSPEPTPPAGNTLLNYNADPDADLMRRLAGLLEGRSLRPVVSKVYPLKDVAVAHEALRQHHLGKFILAIDRAE</sequence>
<keyword evidence="4" id="KW-1185">Reference proteome</keyword>
<evidence type="ECO:0000313" key="4">
    <source>
        <dbReference type="Proteomes" id="UP000005737"/>
    </source>
</evidence>
<dbReference type="InterPro" id="IPR011032">
    <property type="entry name" value="GroES-like_sf"/>
</dbReference>
<dbReference type="InterPro" id="IPR020843">
    <property type="entry name" value="ER"/>
</dbReference>
<accession>H2CGY0</accession>
<dbReference type="HOGENOM" id="CLU_1388732_0_0_12"/>